<dbReference type="PANTHER" id="PTHR38008">
    <property type="entry name" value="HEMOLYSIN-RELATED"/>
    <property type="match status" value="1"/>
</dbReference>
<dbReference type="PANTHER" id="PTHR38008:SF2">
    <property type="entry name" value="HEMOLYSIN"/>
    <property type="match status" value="1"/>
</dbReference>
<name>A0A3R8T265_9BURK</name>
<dbReference type="Proteomes" id="UP000270261">
    <property type="component" value="Unassembled WGS sequence"/>
</dbReference>
<protein>
    <submittedName>
        <fullName evidence="2">DUF333 domain-containing protein</fullName>
    </submittedName>
</protein>
<dbReference type="AlphaFoldDB" id="A0A3R8T265"/>
<evidence type="ECO:0000256" key="1">
    <source>
        <dbReference type="SAM" id="MobiDB-lite"/>
    </source>
</evidence>
<evidence type="ECO:0000313" key="3">
    <source>
        <dbReference type="Proteomes" id="UP000270261"/>
    </source>
</evidence>
<evidence type="ECO:0000313" key="2">
    <source>
        <dbReference type="EMBL" id="RRN44695.1"/>
    </source>
</evidence>
<dbReference type="EMBL" id="RRUE01000002">
    <property type="protein sequence ID" value="RRN44695.1"/>
    <property type="molecule type" value="Genomic_DNA"/>
</dbReference>
<feature type="compositionally biased region" description="Low complexity" evidence="1">
    <location>
        <begin position="19"/>
        <end position="35"/>
    </location>
</feature>
<accession>A0A3R8T265</accession>
<dbReference type="InterPro" id="IPR005590">
    <property type="entry name" value="DUF333"/>
</dbReference>
<reference evidence="2 3" key="1">
    <citation type="submission" date="2018-11" db="EMBL/GenBank/DDBJ databases">
        <title>Genome sequencing of Lautropia sp. KCOM 2505 (= ChDC F240).</title>
        <authorList>
            <person name="Kook J.-K."/>
            <person name="Park S.-N."/>
            <person name="Lim Y.K."/>
        </authorList>
    </citation>
    <scope>NUCLEOTIDE SEQUENCE [LARGE SCALE GENOMIC DNA]</scope>
    <source>
        <strain evidence="2 3">KCOM 2505</strain>
    </source>
</reference>
<sequence length="97" mass="10273">MQHEHSTRPSGGASAQTRSSGKPSSGVQPSSGQPGEESPMIGMSNPASDFCIQQGGKLEIRQEAAGEVGYCHLPDGRVVEEWAFFRAESGKAGKQRK</sequence>
<organism evidence="2 3">
    <name type="scientific">Lautropia dentalis</name>
    <dbReference type="NCBI Taxonomy" id="2490857"/>
    <lineage>
        <taxon>Bacteria</taxon>
        <taxon>Pseudomonadati</taxon>
        <taxon>Pseudomonadota</taxon>
        <taxon>Betaproteobacteria</taxon>
        <taxon>Burkholderiales</taxon>
        <taxon>Burkholderiaceae</taxon>
        <taxon>Lautropia</taxon>
    </lineage>
</organism>
<dbReference type="Pfam" id="PF03891">
    <property type="entry name" value="DUF333"/>
    <property type="match status" value="1"/>
</dbReference>
<comment type="caution">
    <text evidence="2">The sequence shown here is derived from an EMBL/GenBank/DDBJ whole genome shotgun (WGS) entry which is preliminary data.</text>
</comment>
<dbReference type="OrthoDB" id="148878at2"/>
<gene>
    <name evidence="2" type="ORF">EHV23_13780</name>
</gene>
<proteinExistence type="predicted"/>
<feature type="region of interest" description="Disordered" evidence="1">
    <location>
        <begin position="1"/>
        <end position="50"/>
    </location>
</feature>
<keyword evidence="3" id="KW-1185">Reference proteome</keyword>